<gene>
    <name evidence="2" type="ORF">L3X38_042710</name>
</gene>
<comment type="caution">
    <text evidence="2">The sequence shown here is derived from an EMBL/GenBank/DDBJ whole genome shotgun (WGS) entry which is preliminary data.</text>
</comment>
<accession>A0AAD4UWT4</accession>
<name>A0AAD4UWT4_PRUDU</name>
<organism evidence="2 3">
    <name type="scientific">Prunus dulcis</name>
    <name type="common">Almond</name>
    <name type="synonym">Amygdalus dulcis</name>
    <dbReference type="NCBI Taxonomy" id="3755"/>
    <lineage>
        <taxon>Eukaryota</taxon>
        <taxon>Viridiplantae</taxon>
        <taxon>Streptophyta</taxon>
        <taxon>Embryophyta</taxon>
        <taxon>Tracheophyta</taxon>
        <taxon>Spermatophyta</taxon>
        <taxon>Magnoliopsida</taxon>
        <taxon>eudicotyledons</taxon>
        <taxon>Gunneridae</taxon>
        <taxon>Pentapetalae</taxon>
        <taxon>rosids</taxon>
        <taxon>fabids</taxon>
        <taxon>Rosales</taxon>
        <taxon>Rosaceae</taxon>
        <taxon>Amygdaloideae</taxon>
        <taxon>Amygdaleae</taxon>
        <taxon>Prunus</taxon>
    </lineage>
</organism>
<sequence length="100" mass="10091">MLSTSPLGTPDIVAGIALHLPVVQLPTPPSLGTSDTAVGTSPQLPAALPPTPPFLVTSGIATGTSPQLLAMLPRGEIIDDSHKDGDTSTSVGHLSEKNMS</sequence>
<evidence type="ECO:0000313" key="3">
    <source>
        <dbReference type="Proteomes" id="UP001054821"/>
    </source>
</evidence>
<reference evidence="2 3" key="1">
    <citation type="journal article" date="2022" name="G3 (Bethesda)">
        <title>Whole-genome sequence and methylome profiling of the almond [Prunus dulcis (Mill.) D.A. Webb] cultivar 'Nonpareil'.</title>
        <authorList>
            <person name="D'Amico-Willman K.M."/>
            <person name="Ouma W.Z."/>
            <person name="Meulia T."/>
            <person name="Sideli G.M."/>
            <person name="Gradziel T.M."/>
            <person name="Fresnedo-Ramirez J."/>
        </authorList>
    </citation>
    <scope>NUCLEOTIDE SEQUENCE [LARGE SCALE GENOMIC DNA]</scope>
    <source>
        <strain evidence="2">Clone GOH B32 T37-40</strain>
    </source>
</reference>
<dbReference type="EMBL" id="JAJFAZ020000008">
    <property type="protein sequence ID" value="KAI5313534.1"/>
    <property type="molecule type" value="Genomic_DNA"/>
</dbReference>
<feature type="compositionally biased region" description="Basic and acidic residues" evidence="1">
    <location>
        <begin position="77"/>
        <end position="86"/>
    </location>
</feature>
<dbReference type="Proteomes" id="UP001054821">
    <property type="component" value="Chromosome 8"/>
</dbReference>
<evidence type="ECO:0000313" key="2">
    <source>
        <dbReference type="EMBL" id="KAI5313534.1"/>
    </source>
</evidence>
<evidence type="ECO:0000256" key="1">
    <source>
        <dbReference type="SAM" id="MobiDB-lite"/>
    </source>
</evidence>
<keyword evidence="3" id="KW-1185">Reference proteome</keyword>
<dbReference type="AlphaFoldDB" id="A0AAD4UWT4"/>
<feature type="compositionally biased region" description="Polar residues" evidence="1">
    <location>
        <begin position="30"/>
        <end position="41"/>
    </location>
</feature>
<feature type="region of interest" description="Disordered" evidence="1">
    <location>
        <begin position="27"/>
        <end position="47"/>
    </location>
</feature>
<proteinExistence type="predicted"/>
<feature type="region of interest" description="Disordered" evidence="1">
    <location>
        <begin position="77"/>
        <end position="100"/>
    </location>
</feature>
<protein>
    <submittedName>
        <fullName evidence="2">Uncharacterized protein</fullName>
    </submittedName>
</protein>